<gene>
    <name evidence="1" type="ORF">HDA43_000188</name>
</gene>
<dbReference type="EMBL" id="JACCCO010000001">
    <property type="protein sequence ID" value="NYF38029.1"/>
    <property type="molecule type" value="Genomic_DNA"/>
</dbReference>
<protein>
    <submittedName>
        <fullName evidence="1">Uncharacterized protein</fullName>
    </submittedName>
</protein>
<proteinExistence type="predicted"/>
<keyword evidence="2" id="KW-1185">Reference proteome</keyword>
<evidence type="ECO:0000313" key="1">
    <source>
        <dbReference type="EMBL" id="NYF38029.1"/>
    </source>
</evidence>
<dbReference type="AlphaFoldDB" id="A0A852UPC8"/>
<dbReference type="Proteomes" id="UP000576393">
    <property type="component" value="Unassembled WGS sequence"/>
</dbReference>
<sequence>MDDPFGKLAQALTGALGTVGRDRLQEMVNAPLGQGPVRQRFHLTRRHAVRTAWSGHGRCSPSRSRDRR</sequence>
<dbReference type="RefSeq" id="WP_392570707.1">
    <property type="nucleotide sequence ID" value="NZ_JBICSS010000002.1"/>
</dbReference>
<comment type="caution">
    <text evidence="1">The sequence shown here is derived from an EMBL/GenBank/DDBJ whole genome shotgun (WGS) entry which is preliminary data.</text>
</comment>
<accession>A0A852UPC8</accession>
<name>A0A852UPC8_9ACTN</name>
<organism evidence="1 2">
    <name type="scientific">Streptosporangium sandarakinum</name>
    <dbReference type="NCBI Taxonomy" id="1260955"/>
    <lineage>
        <taxon>Bacteria</taxon>
        <taxon>Bacillati</taxon>
        <taxon>Actinomycetota</taxon>
        <taxon>Actinomycetes</taxon>
        <taxon>Streptosporangiales</taxon>
        <taxon>Streptosporangiaceae</taxon>
        <taxon>Streptosporangium</taxon>
    </lineage>
</organism>
<reference evidence="1 2" key="1">
    <citation type="submission" date="2020-07" db="EMBL/GenBank/DDBJ databases">
        <title>Sequencing the genomes of 1000 actinobacteria strains.</title>
        <authorList>
            <person name="Klenk H.-P."/>
        </authorList>
    </citation>
    <scope>NUCLEOTIDE SEQUENCE [LARGE SCALE GENOMIC DNA]</scope>
    <source>
        <strain evidence="1 2">DSM 45763</strain>
    </source>
</reference>
<evidence type="ECO:0000313" key="2">
    <source>
        <dbReference type="Proteomes" id="UP000576393"/>
    </source>
</evidence>